<dbReference type="PANTHER" id="PTHR47424:SF15">
    <property type="entry name" value="ZN(II)2CYS6 TRANSCRIPTION FACTOR (EUROFUNG)"/>
    <property type="match status" value="1"/>
</dbReference>
<dbReference type="GO" id="GO:0008270">
    <property type="term" value="F:zinc ion binding"/>
    <property type="evidence" value="ECO:0007669"/>
    <property type="project" value="InterPro"/>
</dbReference>
<dbReference type="CDD" id="cd00067">
    <property type="entry name" value="GAL4"/>
    <property type="match status" value="1"/>
</dbReference>
<dbReference type="InterPro" id="IPR051127">
    <property type="entry name" value="Fungal_SecMet_Regulators"/>
</dbReference>
<keyword evidence="2" id="KW-0805">Transcription regulation</keyword>
<evidence type="ECO:0000256" key="2">
    <source>
        <dbReference type="ARBA" id="ARBA00023015"/>
    </source>
</evidence>
<sequence length="710" mass="80190">MLPSPQPTVVAHSPSRPKRPRAIQACNLCRAKKYRCDGVCPCSHCRSMMRQSKKRPRNEPPSYVKSLERRLEIAEAAVARAREGGSAGLGRPDVEGVPASIDPPAVKPPERFHSQPLAAAHETSPSQRVDRRSADSPDEDLAGDSATEVMDINPLTRDIEFHGNTSSVAFLGRVRQEYGDGIDERQQQHRSPPERPSLVSAFHNHTFLPQRDTIAEWNDGVEERFFSPQSYVFFDTYFNNLHYIHPILDQESFLHRCEELWQGNAQRQPRSFIALYFSVLSLGALIRTWTEQKINGMGRFEWSRMLFERAQFALGKPGLLNDLEAIQAMFIMAKVCQNELNPNLAYTYLGLAIRTSLSTGINRNTSIQGRHFSDNPDALILSKTWWGLYSLEIELSFALGRPDSLGMDEYHNRPLPPVEDSEISILASMIDMSHITRAISLEVYLSRRPLSEKLVRAFRIEGDMDKWVQKLPPRIRPSTDGSVEQDGNLSDPAWARLQRLVLQIRYQNLKMLLLRPFILHASKLDQPSSSYPGLEEAVTKCTNAAIQTIDIIYETFRVHTFFRTWWYNITYLTFAASILLFRAAQPPCTESQKSIYIPLVRKTLGILDIMDESVVARKTADVMRQMLNGLRERGSGANMHGNRNLNEGQSSAWPADGAAVRHSVFGHSEDPEVSGLGPSVLDGGFWDYGFELGDLWDIRGAGIDLYTTTM</sequence>
<accession>A0A8E2EZ18</accession>
<organism evidence="7 8">
    <name type="scientific">Glonium stellatum</name>
    <dbReference type="NCBI Taxonomy" id="574774"/>
    <lineage>
        <taxon>Eukaryota</taxon>
        <taxon>Fungi</taxon>
        <taxon>Dikarya</taxon>
        <taxon>Ascomycota</taxon>
        <taxon>Pezizomycotina</taxon>
        <taxon>Dothideomycetes</taxon>
        <taxon>Pleosporomycetidae</taxon>
        <taxon>Gloniales</taxon>
        <taxon>Gloniaceae</taxon>
        <taxon>Glonium</taxon>
    </lineage>
</organism>
<name>A0A8E2EZ18_9PEZI</name>
<dbReference type="PANTHER" id="PTHR47424">
    <property type="entry name" value="REGULATORY PROTEIN GAL4"/>
    <property type="match status" value="1"/>
</dbReference>
<dbReference type="Proteomes" id="UP000250140">
    <property type="component" value="Unassembled WGS sequence"/>
</dbReference>
<protein>
    <recommendedName>
        <fullName evidence="6">Xylanolytic transcriptional activator regulatory domain-containing protein</fullName>
    </recommendedName>
</protein>
<dbReference type="GO" id="GO:0000981">
    <property type="term" value="F:DNA-binding transcription factor activity, RNA polymerase II-specific"/>
    <property type="evidence" value="ECO:0007669"/>
    <property type="project" value="InterPro"/>
</dbReference>
<evidence type="ECO:0000313" key="8">
    <source>
        <dbReference type="Proteomes" id="UP000250140"/>
    </source>
</evidence>
<evidence type="ECO:0000256" key="3">
    <source>
        <dbReference type="ARBA" id="ARBA00023163"/>
    </source>
</evidence>
<dbReference type="CDD" id="cd12148">
    <property type="entry name" value="fungal_TF_MHR"/>
    <property type="match status" value="1"/>
</dbReference>
<dbReference type="EMBL" id="KV749882">
    <property type="protein sequence ID" value="OCL07386.1"/>
    <property type="molecule type" value="Genomic_DNA"/>
</dbReference>
<keyword evidence="4" id="KW-0539">Nucleus</keyword>
<dbReference type="InterPro" id="IPR007219">
    <property type="entry name" value="XnlR_reg_dom"/>
</dbReference>
<dbReference type="OrthoDB" id="2571985at2759"/>
<gene>
    <name evidence="7" type="ORF">AOQ84DRAFT_341914</name>
</gene>
<feature type="domain" description="Xylanolytic transcriptional activator regulatory" evidence="6">
    <location>
        <begin position="345"/>
        <end position="422"/>
    </location>
</feature>
<dbReference type="InterPro" id="IPR036864">
    <property type="entry name" value="Zn2-C6_fun-type_DNA-bd_sf"/>
</dbReference>
<keyword evidence="1" id="KW-0479">Metal-binding</keyword>
<evidence type="ECO:0000313" key="7">
    <source>
        <dbReference type="EMBL" id="OCL07386.1"/>
    </source>
</evidence>
<evidence type="ECO:0000256" key="5">
    <source>
        <dbReference type="SAM" id="MobiDB-lite"/>
    </source>
</evidence>
<keyword evidence="8" id="KW-1185">Reference proteome</keyword>
<evidence type="ECO:0000256" key="1">
    <source>
        <dbReference type="ARBA" id="ARBA00022723"/>
    </source>
</evidence>
<dbReference type="SUPFAM" id="SSF57701">
    <property type="entry name" value="Zn2/Cys6 DNA-binding domain"/>
    <property type="match status" value="1"/>
</dbReference>
<evidence type="ECO:0000256" key="4">
    <source>
        <dbReference type="ARBA" id="ARBA00023242"/>
    </source>
</evidence>
<dbReference type="Gene3D" id="4.10.240.10">
    <property type="entry name" value="Zn(2)-C6 fungal-type DNA-binding domain"/>
    <property type="match status" value="1"/>
</dbReference>
<dbReference type="InterPro" id="IPR001138">
    <property type="entry name" value="Zn2Cys6_DnaBD"/>
</dbReference>
<dbReference type="GO" id="GO:0005634">
    <property type="term" value="C:nucleus"/>
    <property type="evidence" value="ECO:0007669"/>
    <property type="project" value="TreeGrafter"/>
</dbReference>
<dbReference type="AlphaFoldDB" id="A0A8E2EZ18"/>
<dbReference type="GO" id="GO:0000435">
    <property type="term" value="P:positive regulation of transcription from RNA polymerase II promoter by galactose"/>
    <property type="evidence" value="ECO:0007669"/>
    <property type="project" value="TreeGrafter"/>
</dbReference>
<dbReference type="GO" id="GO:0006351">
    <property type="term" value="P:DNA-templated transcription"/>
    <property type="evidence" value="ECO:0007669"/>
    <property type="project" value="InterPro"/>
</dbReference>
<evidence type="ECO:0000259" key="6">
    <source>
        <dbReference type="SMART" id="SM00906"/>
    </source>
</evidence>
<proteinExistence type="predicted"/>
<dbReference type="SMART" id="SM00906">
    <property type="entry name" value="Fungal_trans"/>
    <property type="match status" value="1"/>
</dbReference>
<dbReference type="GO" id="GO:0000978">
    <property type="term" value="F:RNA polymerase II cis-regulatory region sequence-specific DNA binding"/>
    <property type="evidence" value="ECO:0007669"/>
    <property type="project" value="TreeGrafter"/>
</dbReference>
<keyword evidence="3" id="KW-0804">Transcription</keyword>
<feature type="region of interest" description="Disordered" evidence="5">
    <location>
        <begin position="82"/>
        <end position="149"/>
    </location>
</feature>
<reference evidence="7 8" key="1">
    <citation type="journal article" date="2016" name="Nat. Commun.">
        <title>Ectomycorrhizal ecology is imprinted in the genome of the dominant symbiotic fungus Cenococcum geophilum.</title>
        <authorList>
            <consortium name="DOE Joint Genome Institute"/>
            <person name="Peter M."/>
            <person name="Kohler A."/>
            <person name="Ohm R.A."/>
            <person name="Kuo A."/>
            <person name="Krutzmann J."/>
            <person name="Morin E."/>
            <person name="Arend M."/>
            <person name="Barry K.W."/>
            <person name="Binder M."/>
            <person name="Choi C."/>
            <person name="Clum A."/>
            <person name="Copeland A."/>
            <person name="Grisel N."/>
            <person name="Haridas S."/>
            <person name="Kipfer T."/>
            <person name="LaButti K."/>
            <person name="Lindquist E."/>
            <person name="Lipzen A."/>
            <person name="Maire R."/>
            <person name="Meier B."/>
            <person name="Mihaltcheva S."/>
            <person name="Molinier V."/>
            <person name="Murat C."/>
            <person name="Poggeler S."/>
            <person name="Quandt C.A."/>
            <person name="Sperisen C."/>
            <person name="Tritt A."/>
            <person name="Tisserant E."/>
            <person name="Crous P.W."/>
            <person name="Henrissat B."/>
            <person name="Nehls U."/>
            <person name="Egli S."/>
            <person name="Spatafora J.W."/>
            <person name="Grigoriev I.V."/>
            <person name="Martin F.M."/>
        </authorList>
    </citation>
    <scope>NUCLEOTIDE SEQUENCE [LARGE SCALE GENOMIC DNA]</scope>
    <source>
        <strain evidence="7 8">CBS 207.34</strain>
    </source>
</reference>
<dbReference type="Pfam" id="PF04082">
    <property type="entry name" value="Fungal_trans"/>
    <property type="match status" value="1"/>
</dbReference>